<keyword evidence="7" id="KW-1185">Reference proteome</keyword>
<dbReference type="GO" id="GO:0008270">
    <property type="term" value="F:zinc ion binding"/>
    <property type="evidence" value="ECO:0007669"/>
    <property type="project" value="UniProtKB-KW"/>
</dbReference>
<dbReference type="Gene3D" id="3.30.40.10">
    <property type="entry name" value="Zinc/RING finger domain, C3HC4 (zinc finger)"/>
    <property type="match status" value="1"/>
</dbReference>
<reference evidence="6 7" key="1">
    <citation type="submission" date="2019-09" db="EMBL/GenBank/DDBJ databases">
        <title>Bird 10,000 Genomes (B10K) Project - Family phase.</title>
        <authorList>
            <person name="Zhang G."/>
        </authorList>
    </citation>
    <scope>NUCLEOTIDE SEQUENCE [LARGE SCALE GENOMIC DNA]</scope>
    <source>
        <strain evidence="6">B10K-DU-029-53</strain>
    </source>
</reference>
<keyword evidence="6" id="KW-0436">Ligase</keyword>
<evidence type="ECO:0000259" key="5">
    <source>
        <dbReference type="PROSITE" id="PS50089"/>
    </source>
</evidence>
<keyword evidence="3" id="KW-0862">Zinc</keyword>
<dbReference type="PANTHER" id="PTHR17550:SF4">
    <property type="entry name" value="E3 UBIQUITIN-PROTEIN LIGASE TTC3"/>
    <property type="match status" value="1"/>
</dbReference>
<keyword evidence="1" id="KW-0479">Metal-binding</keyword>
<proteinExistence type="predicted"/>
<dbReference type="PANTHER" id="PTHR17550">
    <property type="entry name" value="E3 UBIQUITIN-PROTEIN LIGASE TTC3"/>
    <property type="match status" value="1"/>
</dbReference>
<dbReference type="EMBL" id="VZRZ01002452">
    <property type="protein sequence ID" value="NWW73298.1"/>
    <property type="molecule type" value="Genomic_DNA"/>
</dbReference>
<sequence length="269" mass="31560">ESRRKLQEIRQCFSRQPDESLLLWLYRCGLTGANKHVFLDSNEAKQLGPLARDVAIDSRIWTRTGTLSLWRRLVSSVKEAYPCEGDVMVYRDRWSTRLEGVNYLAELTMLDVLYERSWNKPYLDNPDQACCTLGIWEEFEKSAPPLYARALSEITWNRSLKVQKLMAYIWDYRLKPSPLLWDSLFPVEAQPEEYEASSDDPCTICHEELGRDSCELECGHEFHRECIRTWLQEHSSTCPICRVNAELPEHPAWNSSQRYTAKAWRRSVF</sequence>
<feature type="domain" description="RING-type" evidence="5">
    <location>
        <begin position="202"/>
        <end position="242"/>
    </location>
</feature>
<evidence type="ECO:0000313" key="6">
    <source>
        <dbReference type="EMBL" id="NWW73298.1"/>
    </source>
</evidence>
<gene>
    <name evidence="6" type="primary">Sip3</name>
    <name evidence="6" type="ORF">CLIRUF_R15221</name>
</gene>
<evidence type="ECO:0000313" key="7">
    <source>
        <dbReference type="Proteomes" id="UP000580879"/>
    </source>
</evidence>
<feature type="non-terminal residue" evidence="6">
    <location>
        <position position="269"/>
    </location>
</feature>
<evidence type="ECO:0000256" key="1">
    <source>
        <dbReference type="ARBA" id="ARBA00022723"/>
    </source>
</evidence>
<evidence type="ECO:0000256" key="4">
    <source>
        <dbReference type="PROSITE-ProRule" id="PRU00175"/>
    </source>
</evidence>
<comment type="caution">
    <text evidence="6">The sequence shown here is derived from an EMBL/GenBank/DDBJ whole genome shotgun (WGS) entry which is preliminary data.</text>
</comment>
<dbReference type="SMART" id="SM00184">
    <property type="entry name" value="RING"/>
    <property type="match status" value="1"/>
</dbReference>
<protein>
    <submittedName>
        <fullName evidence="6">HRD1 ligase</fullName>
    </submittedName>
</protein>
<dbReference type="Pfam" id="PF13639">
    <property type="entry name" value="zf-RING_2"/>
    <property type="match status" value="1"/>
</dbReference>
<organism evidence="6 7">
    <name type="scientific">Climacteris rufus</name>
    <name type="common">rufous treecreeper</name>
    <dbReference type="NCBI Taxonomy" id="47695"/>
    <lineage>
        <taxon>Eukaryota</taxon>
        <taxon>Metazoa</taxon>
        <taxon>Chordata</taxon>
        <taxon>Craniata</taxon>
        <taxon>Vertebrata</taxon>
        <taxon>Euteleostomi</taxon>
        <taxon>Archelosauria</taxon>
        <taxon>Archosauria</taxon>
        <taxon>Dinosauria</taxon>
        <taxon>Saurischia</taxon>
        <taxon>Theropoda</taxon>
        <taxon>Coelurosauria</taxon>
        <taxon>Aves</taxon>
        <taxon>Neognathae</taxon>
        <taxon>Neoaves</taxon>
        <taxon>Telluraves</taxon>
        <taxon>Australaves</taxon>
        <taxon>Passeriformes</taxon>
        <taxon>Climacteridae</taxon>
        <taxon>Climacteris</taxon>
    </lineage>
</organism>
<dbReference type="PROSITE" id="PS50089">
    <property type="entry name" value="ZF_RING_2"/>
    <property type="match status" value="1"/>
</dbReference>
<dbReference type="InterPro" id="IPR001841">
    <property type="entry name" value="Znf_RING"/>
</dbReference>
<keyword evidence="2 4" id="KW-0863">Zinc-finger</keyword>
<dbReference type="GO" id="GO:0016874">
    <property type="term" value="F:ligase activity"/>
    <property type="evidence" value="ECO:0007669"/>
    <property type="project" value="UniProtKB-KW"/>
</dbReference>
<dbReference type="Proteomes" id="UP000580879">
    <property type="component" value="Unassembled WGS sequence"/>
</dbReference>
<evidence type="ECO:0000256" key="3">
    <source>
        <dbReference type="ARBA" id="ARBA00022833"/>
    </source>
</evidence>
<feature type="non-terminal residue" evidence="6">
    <location>
        <position position="1"/>
    </location>
</feature>
<name>A0A7K6QI92_9PASS</name>
<accession>A0A7K6QI92</accession>
<evidence type="ECO:0000256" key="2">
    <source>
        <dbReference type="ARBA" id="ARBA00022771"/>
    </source>
</evidence>
<dbReference type="OrthoDB" id="9906618at2759"/>
<dbReference type="InterPro" id="IPR013083">
    <property type="entry name" value="Znf_RING/FYVE/PHD"/>
</dbReference>
<dbReference type="AlphaFoldDB" id="A0A7K6QI92"/>
<dbReference type="SUPFAM" id="SSF57850">
    <property type="entry name" value="RING/U-box"/>
    <property type="match status" value="1"/>
</dbReference>